<keyword evidence="3" id="KW-0547">Nucleotide-binding</keyword>
<sequence>MESFQILNLLRQEIFSELFLIRMVQSNGSAMPRVLRRIKKILFKDPMQGIRDFRHSLEELLALEHPNMTQLLDYREDMHSFFLIFETCNGANLFDEMDQAPQMTENMAAEITRQILSTMVYLHSKGFVYGNLNPQVLMLDDGGNIQDSLNLKLVDIDLQSAIACSGHPLFATPLYFQSPEVIDQYKITDKQDVWATGILLSIMLTGEPPHQNKVNSQLLVRAVIDGTTNFEYDSLEWKETSQNAVEFVRKLLEPDSQKRTKAVTALNDRWLLNITKARKQNQIKVLSQQVCNTFKSFMSELRFYQSLSDLIQIVTISQDEGKLLTYLFRQKDQTGEGFLKMDDIREVYQDYSGGLVEPSVIDANLSKCTISISKRGQIRYREFIEVLAKKQLDAQKQRVRKCFNQYDEKRLSNNKLRYDYVKPALLYKTEVKKMIGAIAKSNNNQSENYLNDHDKDQDDYLTIDEAMGLVIMLATAQSS</sequence>
<evidence type="ECO:0000256" key="4">
    <source>
        <dbReference type="ARBA" id="ARBA00022777"/>
    </source>
</evidence>
<reference evidence="7" key="1">
    <citation type="submission" date="2019-06" db="EMBL/GenBank/DDBJ databases">
        <authorList>
            <person name="Zheng W."/>
        </authorList>
    </citation>
    <scope>NUCLEOTIDE SEQUENCE</scope>
    <source>
        <strain evidence="7">QDHG01</strain>
    </source>
</reference>
<dbReference type="EMBL" id="RRYP01002497">
    <property type="protein sequence ID" value="TNV84711.1"/>
    <property type="molecule type" value="Genomic_DNA"/>
</dbReference>
<evidence type="ECO:0000256" key="1">
    <source>
        <dbReference type="ARBA" id="ARBA00022527"/>
    </source>
</evidence>
<dbReference type="Gene3D" id="3.30.200.20">
    <property type="entry name" value="Phosphorylase Kinase, domain 1"/>
    <property type="match status" value="1"/>
</dbReference>
<dbReference type="InterPro" id="IPR050205">
    <property type="entry name" value="CDPK_Ser/Thr_kinases"/>
</dbReference>
<evidence type="ECO:0000256" key="5">
    <source>
        <dbReference type="ARBA" id="ARBA00022840"/>
    </source>
</evidence>
<gene>
    <name evidence="7" type="ORF">FGO68_gene7779</name>
</gene>
<feature type="domain" description="Protein kinase" evidence="6">
    <location>
        <begin position="4"/>
        <end position="271"/>
    </location>
</feature>
<evidence type="ECO:0000259" key="6">
    <source>
        <dbReference type="PROSITE" id="PS50011"/>
    </source>
</evidence>
<dbReference type="OrthoDB" id="40902at2759"/>
<comment type="caution">
    <text evidence="7">The sequence shown here is derived from an EMBL/GenBank/DDBJ whole genome shotgun (WGS) entry which is preliminary data.</text>
</comment>
<keyword evidence="5" id="KW-0067">ATP-binding</keyword>
<dbReference type="Gene3D" id="1.10.510.10">
    <property type="entry name" value="Transferase(Phosphotransferase) domain 1"/>
    <property type="match status" value="1"/>
</dbReference>
<dbReference type="InterPro" id="IPR000719">
    <property type="entry name" value="Prot_kinase_dom"/>
</dbReference>
<evidence type="ECO:0000256" key="3">
    <source>
        <dbReference type="ARBA" id="ARBA00022741"/>
    </source>
</evidence>
<dbReference type="GO" id="GO:0005524">
    <property type="term" value="F:ATP binding"/>
    <property type="evidence" value="ECO:0007669"/>
    <property type="project" value="UniProtKB-KW"/>
</dbReference>
<dbReference type="PROSITE" id="PS50011">
    <property type="entry name" value="PROTEIN_KINASE_DOM"/>
    <property type="match status" value="1"/>
</dbReference>
<dbReference type="SUPFAM" id="SSF56112">
    <property type="entry name" value="Protein kinase-like (PK-like)"/>
    <property type="match status" value="1"/>
</dbReference>
<evidence type="ECO:0000313" key="7">
    <source>
        <dbReference type="EMBL" id="TNV84711.1"/>
    </source>
</evidence>
<keyword evidence="1" id="KW-0723">Serine/threonine-protein kinase</keyword>
<dbReference type="Pfam" id="PF00069">
    <property type="entry name" value="Pkinase"/>
    <property type="match status" value="1"/>
</dbReference>
<proteinExistence type="predicted"/>
<dbReference type="Proteomes" id="UP000785679">
    <property type="component" value="Unassembled WGS sequence"/>
</dbReference>
<dbReference type="SMART" id="SM00220">
    <property type="entry name" value="S_TKc"/>
    <property type="match status" value="1"/>
</dbReference>
<dbReference type="Gene3D" id="1.10.238.10">
    <property type="entry name" value="EF-hand"/>
    <property type="match status" value="2"/>
</dbReference>
<dbReference type="InterPro" id="IPR011992">
    <property type="entry name" value="EF-hand-dom_pair"/>
</dbReference>
<keyword evidence="2" id="KW-0808">Transferase</keyword>
<name>A0A8J8T7W3_HALGN</name>
<keyword evidence="8" id="KW-1185">Reference proteome</keyword>
<dbReference type="InterPro" id="IPR011009">
    <property type="entry name" value="Kinase-like_dom_sf"/>
</dbReference>
<organism evidence="7 8">
    <name type="scientific">Halteria grandinella</name>
    <dbReference type="NCBI Taxonomy" id="5974"/>
    <lineage>
        <taxon>Eukaryota</taxon>
        <taxon>Sar</taxon>
        <taxon>Alveolata</taxon>
        <taxon>Ciliophora</taxon>
        <taxon>Intramacronucleata</taxon>
        <taxon>Spirotrichea</taxon>
        <taxon>Stichotrichia</taxon>
        <taxon>Sporadotrichida</taxon>
        <taxon>Halteriidae</taxon>
        <taxon>Halteria</taxon>
    </lineage>
</organism>
<dbReference type="PANTHER" id="PTHR24349">
    <property type="entry name" value="SERINE/THREONINE-PROTEIN KINASE"/>
    <property type="match status" value="1"/>
</dbReference>
<keyword evidence="4" id="KW-0418">Kinase</keyword>
<accession>A0A8J8T7W3</accession>
<dbReference type="GO" id="GO:0004674">
    <property type="term" value="F:protein serine/threonine kinase activity"/>
    <property type="evidence" value="ECO:0007669"/>
    <property type="project" value="UniProtKB-KW"/>
</dbReference>
<evidence type="ECO:0000256" key="2">
    <source>
        <dbReference type="ARBA" id="ARBA00022679"/>
    </source>
</evidence>
<evidence type="ECO:0000313" key="8">
    <source>
        <dbReference type="Proteomes" id="UP000785679"/>
    </source>
</evidence>
<dbReference type="AlphaFoldDB" id="A0A8J8T7W3"/>
<dbReference type="SUPFAM" id="SSF47473">
    <property type="entry name" value="EF-hand"/>
    <property type="match status" value="1"/>
</dbReference>
<protein>
    <recommendedName>
        <fullName evidence="6">Protein kinase domain-containing protein</fullName>
    </recommendedName>
</protein>